<dbReference type="GO" id="GO:0005829">
    <property type="term" value="C:cytosol"/>
    <property type="evidence" value="ECO:0007669"/>
    <property type="project" value="TreeGrafter"/>
</dbReference>
<dbReference type="GO" id="GO:0005634">
    <property type="term" value="C:nucleus"/>
    <property type="evidence" value="ECO:0007669"/>
    <property type="project" value="TreeGrafter"/>
</dbReference>
<dbReference type="Proteomes" id="UP000035681">
    <property type="component" value="Unplaced"/>
</dbReference>
<sequence length="623" mass="72318">MKYYILSIIILLLLFSLTTFTSCKSLKRVWCRVEDSCDLEIFHPSTIPEDVSEENLIIAKKYNKKLNKFLKTGEVLLPDVHESLLTFDKFILKNAFTHPSKFNVEYRKIGKKVLQQYGIQGVVDQNIFSVIDEISSIFMKSNFKATDAHNIIMMNTNCLPKSNCNFFYQFGEGNNKPVDRGKINHMKRGNKKPFINRKEALKFSIVQRSVRDPLINNPELGENVFKPVGSKHVTVEEMEERIKYGIYYDDDYNYLTHLKSRDEIVGDDVETEIVLAPNVPKKKDAITLSSSLFETKGLEFKKDEEKGGLVIEELDDDVMAALDERYDFNDPDNELEDDLFQEIIKGGPVENMKMYDKEGDDGDYDDDDEEGYELSSNGEDYENDMNDNWDDTKTRFTNYSMSSAVIKRENGLSTLDEKFETFYAEYDDDKIAEIPALEASDVAGFLETDDRQFKELMEDVEFKMPSLPKQKISEKEREMAHRAIIGDDEPVDYTKIKVEPSKYKKQQWDVESITSTYSNIYNHPRPILETSRKRIRNKTESSIVEDEEMEMDDSESIMSGVSTLSVRPKGETPEERKLRKQAVKEQQRNRRKEKKLNKLAFKDEKKLMDARNSVIQLKARKIC</sequence>
<feature type="compositionally biased region" description="Basic and acidic residues" evidence="3">
    <location>
        <begin position="568"/>
        <end position="588"/>
    </location>
</feature>
<dbReference type="PROSITE" id="PS51257">
    <property type="entry name" value="PROKAR_LIPOPROTEIN"/>
    <property type="match status" value="1"/>
</dbReference>
<comment type="similarity">
    <text evidence="1">Belongs to the LTV1 family.</text>
</comment>
<evidence type="ECO:0000313" key="6">
    <source>
        <dbReference type="WBParaSite" id="TCONS_00003491.p1"/>
    </source>
</evidence>
<accession>A0AAF5HYU5</accession>
<feature type="chain" id="PRO_5041904817" description="Protein LTV1 homolog" evidence="4">
    <location>
        <begin position="24"/>
        <end position="623"/>
    </location>
</feature>
<evidence type="ECO:0000256" key="1">
    <source>
        <dbReference type="ARBA" id="ARBA00009078"/>
    </source>
</evidence>
<feature type="region of interest" description="Disordered" evidence="3">
    <location>
        <begin position="551"/>
        <end position="598"/>
    </location>
</feature>
<keyword evidence="5" id="KW-1185">Reference proteome</keyword>
<evidence type="ECO:0000256" key="4">
    <source>
        <dbReference type="SAM" id="SignalP"/>
    </source>
</evidence>
<feature type="compositionally biased region" description="Acidic residues" evidence="3">
    <location>
        <begin position="358"/>
        <end position="372"/>
    </location>
</feature>
<organism evidence="5 6">
    <name type="scientific">Strongyloides stercoralis</name>
    <name type="common">Threadworm</name>
    <dbReference type="NCBI Taxonomy" id="6248"/>
    <lineage>
        <taxon>Eukaryota</taxon>
        <taxon>Metazoa</taxon>
        <taxon>Ecdysozoa</taxon>
        <taxon>Nematoda</taxon>
        <taxon>Chromadorea</taxon>
        <taxon>Rhabditida</taxon>
        <taxon>Tylenchina</taxon>
        <taxon>Panagrolaimomorpha</taxon>
        <taxon>Strongyloidoidea</taxon>
        <taxon>Strongyloididae</taxon>
        <taxon>Strongyloides</taxon>
    </lineage>
</organism>
<dbReference type="GO" id="GO:0000056">
    <property type="term" value="P:ribosomal small subunit export from nucleus"/>
    <property type="evidence" value="ECO:0007669"/>
    <property type="project" value="TreeGrafter"/>
</dbReference>
<keyword evidence="4" id="KW-0732">Signal</keyword>
<proteinExistence type="inferred from homology"/>
<feature type="signal peptide" evidence="4">
    <location>
        <begin position="1"/>
        <end position="23"/>
    </location>
</feature>
<protein>
    <recommendedName>
        <fullName evidence="2">Protein LTV1 homolog</fullName>
    </recommendedName>
</protein>
<dbReference type="InterPro" id="IPR007307">
    <property type="entry name" value="Ltv1"/>
</dbReference>
<name>A0AAF5HYU5_STRER</name>
<dbReference type="WBParaSite" id="TCONS_00003491.p1">
    <property type="protein sequence ID" value="TCONS_00003491.p1"/>
    <property type="gene ID" value="XLOC_003234"/>
</dbReference>
<dbReference type="PANTHER" id="PTHR21531">
    <property type="entry name" value="LOW-TEMPERATURE VIABILITY PROTEIN LTV1-RELATED"/>
    <property type="match status" value="1"/>
</dbReference>
<dbReference type="PANTHER" id="PTHR21531:SF0">
    <property type="entry name" value="PROTEIN LTV1 HOMOLOG"/>
    <property type="match status" value="1"/>
</dbReference>
<evidence type="ECO:0000256" key="2">
    <source>
        <dbReference type="ARBA" id="ARBA00021561"/>
    </source>
</evidence>
<evidence type="ECO:0000256" key="3">
    <source>
        <dbReference type="SAM" id="MobiDB-lite"/>
    </source>
</evidence>
<dbReference type="Pfam" id="PF04180">
    <property type="entry name" value="LTV"/>
    <property type="match status" value="2"/>
</dbReference>
<evidence type="ECO:0000313" key="5">
    <source>
        <dbReference type="Proteomes" id="UP000035681"/>
    </source>
</evidence>
<dbReference type="GO" id="GO:0030688">
    <property type="term" value="C:preribosome, small subunit precursor"/>
    <property type="evidence" value="ECO:0007669"/>
    <property type="project" value="TreeGrafter"/>
</dbReference>
<dbReference type="GO" id="GO:0042274">
    <property type="term" value="P:ribosomal small subunit biogenesis"/>
    <property type="evidence" value="ECO:0007669"/>
    <property type="project" value="InterPro"/>
</dbReference>
<reference evidence="6" key="1">
    <citation type="submission" date="2024-02" db="UniProtKB">
        <authorList>
            <consortium name="WormBaseParasite"/>
        </authorList>
    </citation>
    <scope>IDENTIFICATION</scope>
</reference>
<dbReference type="AlphaFoldDB" id="A0AAF5HYU5"/>
<feature type="region of interest" description="Disordered" evidence="3">
    <location>
        <begin position="350"/>
        <end position="387"/>
    </location>
</feature>